<dbReference type="Proteomes" id="UP000507470">
    <property type="component" value="Unassembled WGS sequence"/>
</dbReference>
<dbReference type="OrthoDB" id="6109822at2759"/>
<gene>
    <name evidence="5" type="ORF">MCOR_31806</name>
</gene>
<dbReference type="PROSITE" id="PS50068">
    <property type="entry name" value="LDLRA_2"/>
    <property type="match status" value="1"/>
</dbReference>
<dbReference type="InterPro" id="IPR036055">
    <property type="entry name" value="LDL_receptor-like_sf"/>
</dbReference>
<dbReference type="EMBL" id="CACVKT020005675">
    <property type="protein sequence ID" value="CAC5397362.1"/>
    <property type="molecule type" value="Genomic_DNA"/>
</dbReference>
<dbReference type="Gene3D" id="2.60.120.290">
    <property type="entry name" value="Spermadhesin, CUB domain"/>
    <property type="match status" value="1"/>
</dbReference>
<dbReference type="SUPFAM" id="SSF57424">
    <property type="entry name" value="LDL receptor-like module"/>
    <property type="match status" value="1"/>
</dbReference>
<evidence type="ECO:0000313" key="5">
    <source>
        <dbReference type="EMBL" id="CAC5397362.1"/>
    </source>
</evidence>
<comment type="caution">
    <text evidence="2">Lacks conserved residue(s) required for the propagation of feature annotation.</text>
</comment>
<dbReference type="SUPFAM" id="SSF51161">
    <property type="entry name" value="Trimeric LpxA-like enzymes"/>
    <property type="match status" value="1"/>
</dbReference>
<dbReference type="InterPro" id="IPR035914">
    <property type="entry name" value="Sperma_CUB_dom_sf"/>
</dbReference>
<dbReference type="Gene3D" id="2.160.10.10">
    <property type="entry name" value="Hexapeptide repeat proteins"/>
    <property type="match status" value="1"/>
</dbReference>
<keyword evidence="1 2" id="KW-1015">Disulfide bond</keyword>
<feature type="transmembrane region" description="Helical" evidence="4">
    <location>
        <begin position="259"/>
        <end position="282"/>
    </location>
</feature>
<evidence type="ECO:0000256" key="1">
    <source>
        <dbReference type="ARBA" id="ARBA00023157"/>
    </source>
</evidence>
<dbReference type="AlphaFoldDB" id="A0A6J8CR45"/>
<dbReference type="PANTHER" id="PTHR24652:SF69">
    <property type="entry name" value="CUB DOMAIN-CONTAINING PROTEIN"/>
    <property type="match status" value="1"/>
</dbReference>
<dbReference type="InterPro" id="IPR042333">
    <property type="entry name" value="LRAD2/Mig-13-like"/>
</dbReference>
<proteinExistence type="predicted"/>
<dbReference type="PANTHER" id="PTHR24652">
    <property type="entry name" value="LOW-DENSITY LIPOPROTEIN RECEPTOR CLASS A DOMAIN-CONTAINING PROTEIN 2"/>
    <property type="match status" value="1"/>
</dbReference>
<evidence type="ECO:0000256" key="3">
    <source>
        <dbReference type="SAM" id="MobiDB-lite"/>
    </source>
</evidence>
<dbReference type="SUPFAM" id="SSF49854">
    <property type="entry name" value="Spermadhesin, CUB domain"/>
    <property type="match status" value="1"/>
</dbReference>
<dbReference type="InterPro" id="IPR011004">
    <property type="entry name" value="Trimer_LpxA-like_sf"/>
</dbReference>
<evidence type="ECO:0000256" key="4">
    <source>
        <dbReference type="SAM" id="Phobius"/>
    </source>
</evidence>
<dbReference type="SMART" id="SM00192">
    <property type="entry name" value="LDLa"/>
    <property type="match status" value="1"/>
</dbReference>
<keyword evidence="4" id="KW-1133">Transmembrane helix</keyword>
<name>A0A6J8CR45_MYTCO</name>
<accession>A0A6J8CR45</accession>
<reference evidence="5 6" key="1">
    <citation type="submission" date="2020-06" db="EMBL/GenBank/DDBJ databases">
        <authorList>
            <person name="Li R."/>
            <person name="Bekaert M."/>
        </authorList>
    </citation>
    <scope>NUCLEOTIDE SEQUENCE [LARGE SCALE GENOMIC DNA]</scope>
    <source>
        <strain evidence="6">wild</strain>
    </source>
</reference>
<keyword evidence="6" id="KW-1185">Reference proteome</keyword>
<keyword evidence="4" id="KW-0812">Transmembrane</keyword>
<feature type="disulfide bond" evidence="2">
    <location>
        <begin position="210"/>
        <end position="228"/>
    </location>
</feature>
<feature type="disulfide bond" evidence="2">
    <location>
        <begin position="203"/>
        <end position="215"/>
    </location>
</feature>
<dbReference type="InterPro" id="IPR002172">
    <property type="entry name" value="LDrepeatLR_classA_rpt"/>
</dbReference>
<organism evidence="5 6">
    <name type="scientific">Mytilus coruscus</name>
    <name type="common">Sea mussel</name>
    <dbReference type="NCBI Taxonomy" id="42192"/>
    <lineage>
        <taxon>Eukaryota</taxon>
        <taxon>Metazoa</taxon>
        <taxon>Spiralia</taxon>
        <taxon>Lophotrochozoa</taxon>
        <taxon>Mollusca</taxon>
        <taxon>Bivalvia</taxon>
        <taxon>Autobranchia</taxon>
        <taxon>Pteriomorphia</taxon>
        <taxon>Mytilida</taxon>
        <taxon>Mytiloidea</taxon>
        <taxon>Mytilidae</taxon>
        <taxon>Mytilinae</taxon>
        <taxon>Mytilus</taxon>
    </lineage>
</organism>
<dbReference type="CDD" id="cd00112">
    <property type="entry name" value="LDLa"/>
    <property type="match status" value="1"/>
</dbReference>
<feature type="region of interest" description="Disordered" evidence="3">
    <location>
        <begin position="301"/>
        <end position="361"/>
    </location>
</feature>
<dbReference type="Gene3D" id="4.10.400.10">
    <property type="entry name" value="Low-density Lipoprotein Receptor"/>
    <property type="match status" value="1"/>
</dbReference>
<sequence length="361" mass="39262">MDSGGLGDCGETINNKEDVYIRSHTGAYQLGSIINYGANENCELTFNAGTGKKVLIKFLEFELENAVGNECLDGLKIFDHQNTTTSPYSYNMNCTINNNASITDNCTVNNNCSIDNCTTPNNCSLDNCTVANNCSDENATLSNMCSIENTNGTTADLTVCGSAGQSPFVSASPEVQFKFYTNSQNHFSGFQLLVTAFREADNCSSNEFKCDTNRCIPTNLKCDTVPHCVDGTDENDNIAGCTVLDKILGYVFGLGQMTVITIAILVGVIIFSIITFIIVYYVCCKKPINTVHAMQEAEPIPKTSTNESNKDSKKGQKGKRTVTVVKPAPQPHQSEATKTSTKQTSGKKSKKKSDEEDDPFW</sequence>
<keyword evidence="4" id="KW-0472">Membrane</keyword>
<evidence type="ECO:0000313" key="6">
    <source>
        <dbReference type="Proteomes" id="UP000507470"/>
    </source>
</evidence>
<protein>
    <submittedName>
        <fullName evidence="5">LRP2</fullName>
    </submittedName>
</protein>
<dbReference type="Pfam" id="PF00057">
    <property type="entry name" value="Ldl_recept_a"/>
    <property type="match status" value="1"/>
</dbReference>
<evidence type="ECO:0000256" key="2">
    <source>
        <dbReference type="PROSITE-ProRule" id="PRU00124"/>
    </source>
</evidence>